<protein>
    <submittedName>
        <fullName evidence="1">Uncharacterized protein</fullName>
    </submittedName>
</protein>
<dbReference type="AlphaFoldDB" id="A0A7K1SFE5"/>
<gene>
    <name evidence="1" type="ORF">GO755_20445</name>
</gene>
<organism evidence="1 2">
    <name type="scientific">Spirosoma arboris</name>
    <dbReference type="NCBI Taxonomy" id="2682092"/>
    <lineage>
        <taxon>Bacteria</taxon>
        <taxon>Pseudomonadati</taxon>
        <taxon>Bacteroidota</taxon>
        <taxon>Cytophagia</taxon>
        <taxon>Cytophagales</taxon>
        <taxon>Cytophagaceae</taxon>
        <taxon>Spirosoma</taxon>
    </lineage>
</organism>
<name>A0A7K1SFE5_9BACT</name>
<dbReference type="Proteomes" id="UP000436006">
    <property type="component" value="Unassembled WGS sequence"/>
</dbReference>
<reference evidence="1 2" key="1">
    <citation type="submission" date="2019-12" db="EMBL/GenBank/DDBJ databases">
        <title>Spirosoma sp. HMF4905 genome sequencing and assembly.</title>
        <authorList>
            <person name="Kang H."/>
            <person name="Cha I."/>
            <person name="Kim H."/>
            <person name="Joh K."/>
        </authorList>
    </citation>
    <scope>NUCLEOTIDE SEQUENCE [LARGE SCALE GENOMIC DNA]</scope>
    <source>
        <strain evidence="1 2">HMF4905</strain>
    </source>
</reference>
<keyword evidence="2" id="KW-1185">Reference proteome</keyword>
<evidence type="ECO:0000313" key="1">
    <source>
        <dbReference type="EMBL" id="MVM32428.1"/>
    </source>
</evidence>
<proteinExistence type="predicted"/>
<dbReference type="EMBL" id="WPIN01000007">
    <property type="protein sequence ID" value="MVM32428.1"/>
    <property type="molecule type" value="Genomic_DNA"/>
</dbReference>
<dbReference type="RefSeq" id="WP_157587140.1">
    <property type="nucleotide sequence ID" value="NZ_WPIN01000007.1"/>
</dbReference>
<comment type="caution">
    <text evidence="1">The sequence shown here is derived from an EMBL/GenBank/DDBJ whole genome shotgun (WGS) entry which is preliminary data.</text>
</comment>
<accession>A0A7K1SFE5</accession>
<evidence type="ECO:0000313" key="2">
    <source>
        <dbReference type="Proteomes" id="UP000436006"/>
    </source>
</evidence>
<sequence length="129" mass="14616">MKTAPLKRQLPILDTRTSEYIIAHWLEAITNFYGYYHQLTACISQGIIEKELRSNLAYMGQCPVSELIKLTRCMQTELAKLTQAMDQVDLLKTPTAKMICANLAGHTLRLNQLSGQAQTRLYLIKRSAS</sequence>